<dbReference type="RefSeq" id="WP_344612460.1">
    <property type="nucleotide sequence ID" value="NZ_BAAARV010000021.1"/>
</dbReference>
<accession>A0ABP5SY39</accession>
<proteinExistence type="predicted"/>
<dbReference type="EMBL" id="BAAARV010000021">
    <property type="protein sequence ID" value="GAA2341325.1"/>
    <property type="molecule type" value="Genomic_DNA"/>
</dbReference>
<keyword evidence="2" id="KW-1185">Reference proteome</keyword>
<protein>
    <recommendedName>
        <fullName evidence="3">EVE domain-containing protein</fullName>
    </recommendedName>
</protein>
<comment type="caution">
    <text evidence="1">The sequence shown here is derived from an EMBL/GenBank/DDBJ whole genome shotgun (WGS) entry which is preliminary data.</text>
</comment>
<dbReference type="Proteomes" id="UP001501444">
    <property type="component" value="Unassembled WGS sequence"/>
</dbReference>
<gene>
    <name evidence="1" type="ORF">GCM10010170_024720</name>
</gene>
<name>A0ABP5SY39_9ACTN</name>
<sequence>MSVTHWIYPTNERSDYYLASAGGETEVSPQRLLTGIEQHPDDIDPWLLRTGFRTMRPGDAVWVYAADPYQYICAVAQAVDIYPDADEWWVSLLWRVDASRKLMRDPIPRSAFGQIAQRAAVRADRTTAAVLGGWLHSARIRLTDLDSGAAP</sequence>
<reference evidence="2" key="1">
    <citation type="journal article" date="2019" name="Int. J. Syst. Evol. Microbiol.">
        <title>The Global Catalogue of Microorganisms (GCM) 10K type strain sequencing project: providing services to taxonomists for standard genome sequencing and annotation.</title>
        <authorList>
            <consortium name="The Broad Institute Genomics Platform"/>
            <consortium name="The Broad Institute Genome Sequencing Center for Infectious Disease"/>
            <person name="Wu L."/>
            <person name="Ma J."/>
        </authorList>
    </citation>
    <scope>NUCLEOTIDE SEQUENCE [LARGE SCALE GENOMIC DNA]</scope>
    <source>
        <strain evidence="2">JCM 3272</strain>
    </source>
</reference>
<evidence type="ECO:0008006" key="3">
    <source>
        <dbReference type="Google" id="ProtNLM"/>
    </source>
</evidence>
<organism evidence="1 2">
    <name type="scientific">Dactylosporangium salmoneum</name>
    <dbReference type="NCBI Taxonomy" id="53361"/>
    <lineage>
        <taxon>Bacteria</taxon>
        <taxon>Bacillati</taxon>
        <taxon>Actinomycetota</taxon>
        <taxon>Actinomycetes</taxon>
        <taxon>Micromonosporales</taxon>
        <taxon>Micromonosporaceae</taxon>
        <taxon>Dactylosporangium</taxon>
    </lineage>
</organism>
<evidence type="ECO:0000313" key="2">
    <source>
        <dbReference type="Proteomes" id="UP001501444"/>
    </source>
</evidence>
<evidence type="ECO:0000313" key="1">
    <source>
        <dbReference type="EMBL" id="GAA2341325.1"/>
    </source>
</evidence>